<accession>A0AAV8XHZ0</accession>
<proteinExistence type="predicted"/>
<organism evidence="2 3">
    <name type="scientific">Rhamnusium bicolor</name>
    <dbReference type="NCBI Taxonomy" id="1586634"/>
    <lineage>
        <taxon>Eukaryota</taxon>
        <taxon>Metazoa</taxon>
        <taxon>Ecdysozoa</taxon>
        <taxon>Arthropoda</taxon>
        <taxon>Hexapoda</taxon>
        <taxon>Insecta</taxon>
        <taxon>Pterygota</taxon>
        <taxon>Neoptera</taxon>
        <taxon>Endopterygota</taxon>
        <taxon>Coleoptera</taxon>
        <taxon>Polyphaga</taxon>
        <taxon>Cucujiformia</taxon>
        <taxon>Chrysomeloidea</taxon>
        <taxon>Cerambycidae</taxon>
        <taxon>Lepturinae</taxon>
        <taxon>Rhagiini</taxon>
        <taxon>Rhamnusium</taxon>
    </lineage>
</organism>
<evidence type="ECO:0000259" key="1">
    <source>
        <dbReference type="Pfam" id="PF13843"/>
    </source>
</evidence>
<dbReference type="PANTHER" id="PTHR46599">
    <property type="entry name" value="PIGGYBAC TRANSPOSABLE ELEMENT-DERIVED PROTEIN 4"/>
    <property type="match status" value="1"/>
</dbReference>
<sequence length="331" mass="38807">MHYYIQVISNFQAAYEPEENVSLDESLLLYRGRLSFRQYIKGKKAKYGIKFYELCSPNGYVHNIELYQGKNEIIDASESKVNGVVLRYYNSVGLANKLLQLKTHITGTLRSNRKQNPKEITTQKLKKKNDYIWVRKGNVYVTKWKDKREVLCITTKYHPEIIEVANRFGIMKLKPKEIAEYNKYMSGVDRSDQLTSYYSSPRKTPRWYKKMIFHLLDLAVMNSYILFRISQKSEITLLNFRERLIRELIHLSEDIKDGRRLGKKTPNIPNNALNDGNIQIFLKKSQFRKVNSFVVEYVPNKASGLSHPGNVKRDNKPVLCVGRCFEIHHNQ</sequence>
<name>A0AAV8XHZ0_9CUCU</name>
<protein>
    <recommendedName>
        <fullName evidence="1">PiggyBac transposable element-derived protein domain-containing protein</fullName>
    </recommendedName>
</protein>
<feature type="domain" description="PiggyBac transposable element-derived protein" evidence="1">
    <location>
        <begin position="6"/>
        <end position="224"/>
    </location>
</feature>
<dbReference type="AlphaFoldDB" id="A0AAV8XHZ0"/>
<dbReference type="Proteomes" id="UP001162156">
    <property type="component" value="Unassembled WGS sequence"/>
</dbReference>
<gene>
    <name evidence="2" type="ORF">NQ314_011616</name>
</gene>
<reference evidence="2" key="1">
    <citation type="journal article" date="2023" name="Insect Mol. Biol.">
        <title>Genome sequencing provides insights into the evolution of gene families encoding plant cell wall-degrading enzymes in longhorned beetles.</title>
        <authorList>
            <person name="Shin N.R."/>
            <person name="Okamura Y."/>
            <person name="Kirsch R."/>
            <person name="Pauchet Y."/>
        </authorList>
    </citation>
    <scope>NUCLEOTIDE SEQUENCE</scope>
    <source>
        <strain evidence="2">RBIC_L_NR</strain>
    </source>
</reference>
<dbReference type="PANTHER" id="PTHR46599:SF3">
    <property type="entry name" value="PIGGYBAC TRANSPOSABLE ELEMENT-DERIVED PROTEIN 4"/>
    <property type="match status" value="1"/>
</dbReference>
<evidence type="ECO:0000313" key="2">
    <source>
        <dbReference type="EMBL" id="KAJ8938073.1"/>
    </source>
</evidence>
<comment type="caution">
    <text evidence="2">The sequence shown here is derived from an EMBL/GenBank/DDBJ whole genome shotgun (WGS) entry which is preliminary data.</text>
</comment>
<dbReference type="Pfam" id="PF13843">
    <property type="entry name" value="DDE_Tnp_1_7"/>
    <property type="match status" value="1"/>
</dbReference>
<evidence type="ECO:0000313" key="3">
    <source>
        <dbReference type="Proteomes" id="UP001162156"/>
    </source>
</evidence>
<dbReference type="InterPro" id="IPR029526">
    <property type="entry name" value="PGBD"/>
</dbReference>
<dbReference type="EMBL" id="JANEYF010003233">
    <property type="protein sequence ID" value="KAJ8938073.1"/>
    <property type="molecule type" value="Genomic_DNA"/>
</dbReference>
<keyword evidence="3" id="KW-1185">Reference proteome</keyword>